<feature type="compositionally biased region" description="Gly residues" evidence="1">
    <location>
        <begin position="85"/>
        <end position="98"/>
    </location>
</feature>
<name>A0A6J4K9Y0_9BACT</name>
<evidence type="ECO:0000256" key="1">
    <source>
        <dbReference type="SAM" id="MobiDB-lite"/>
    </source>
</evidence>
<reference evidence="2" key="1">
    <citation type="submission" date="2020-02" db="EMBL/GenBank/DDBJ databases">
        <authorList>
            <person name="Meier V. D."/>
        </authorList>
    </citation>
    <scope>NUCLEOTIDE SEQUENCE</scope>
    <source>
        <strain evidence="2">AVDCRST_MAG40</strain>
    </source>
</reference>
<dbReference type="AlphaFoldDB" id="A0A6J4K9Y0"/>
<gene>
    <name evidence="2" type="ORF">AVDCRST_MAG40-293</name>
</gene>
<feature type="region of interest" description="Disordered" evidence="1">
    <location>
        <begin position="1"/>
        <end position="24"/>
    </location>
</feature>
<feature type="non-terminal residue" evidence="2">
    <location>
        <position position="98"/>
    </location>
</feature>
<dbReference type="EMBL" id="CADCTX010000082">
    <property type="protein sequence ID" value="CAA9300064.1"/>
    <property type="molecule type" value="Genomic_DNA"/>
</dbReference>
<sequence length="98" mass="10386">VGERGRDLRARSVPDPHRREREAGRDALVLVEQLAVRPVAAENATRGCQHRMRRRGRVRCHFAALRSGLRWPAAAPRRPAPLGPAGAGGAGAGGAGAL</sequence>
<feature type="region of interest" description="Disordered" evidence="1">
    <location>
        <begin position="74"/>
        <end position="98"/>
    </location>
</feature>
<organism evidence="2">
    <name type="scientific">uncultured Gemmatimonadaceae bacterium</name>
    <dbReference type="NCBI Taxonomy" id="246130"/>
    <lineage>
        <taxon>Bacteria</taxon>
        <taxon>Pseudomonadati</taxon>
        <taxon>Gemmatimonadota</taxon>
        <taxon>Gemmatimonadia</taxon>
        <taxon>Gemmatimonadales</taxon>
        <taxon>Gemmatimonadaceae</taxon>
        <taxon>environmental samples</taxon>
    </lineage>
</organism>
<feature type="non-terminal residue" evidence="2">
    <location>
        <position position="1"/>
    </location>
</feature>
<protein>
    <submittedName>
        <fullName evidence="2">Uncharacterized protein</fullName>
    </submittedName>
</protein>
<accession>A0A6J4K9Y0</accession>
<evidence type="ECO:0000313" key="2">
    <source>
        <dbReference type="EMBL" id="CAA9300064.1"/>
    </source>
</evidence>
<proteinExistence type="predicted"/>